<proteinExistence type="inferred from homology"/>
<feature type="transmembrane region" description="Helical" evidence="4">
    <location>
        <begin position="52"/>
        <end position="73"/>
    </location>
</feature>
<dbReference type="OrthoDB" id="242546at2"/>
<dbReference type="GO" id="GO:0005886">
    <property type="term" value="C:plasma membrane"/>
    <property type="evidence" value="ECO:0007669"/>
    <property type="project" value="TreeGrafter"/>
</dbReference>
<evidence type="ECO:0000313" key="7">
    <source>
        <dbReference type="Proteomes" id="UP000031950"/>
    </source>
</evidence>
<feature type="transmembrane region" description="Helical" evidence="4">
    <location>
        <begin position="110"/>
        <end position="134"/>
    </location>
</feature>
<dbReference type="InterPro" id="IPR004089">
    <property type="entry name" value="MCPsignal_dom"/>
</dbReference>
<dbReference type="Gene3D" id="1.10.287.950">
    <property type="entry name" value="Methyl-accepting chemotaxis protein"/>
    <property type="match status" value="1"/>
</dbReference>
<feature type="transmembrane region" description="Helical" evidence="4">
    <location>
        <begin position="12"/>
        <end position="31"/>
    </location>
</feature>
<name>A0A0C2VFY3_9BACL</name>
<dbReference type="PRINTS" id="PR00260">
    <property type="entry name" value="CHEMTRNSDUCR"/>
</dbReference>
<dbReference type="Pfam" id="PF00015">
    <property type="entry name" value="MCPsignal"/>
    <property type="match status" value="1"/>
</dbReference>
<comment type="caution">
    <text evidence="6">The sequence shown here is derived from an EMBL/GenBank/DDBJ whole genome shotgun (WGS) entry which is preliminary data.</text>
</comment>
<dbReference type="InterPro" id="IPR051310">
    <property type="entry name" value="MCP_chemotaxis"/>
</dbReference>
<keyword evidence="7" id="KW-1185">Reference proteome</keyword>
<evidence type="ECO:0000256" key="1">
    <source>
        <dbReference type="ARBA" id="ARBA00022500"/>
    </source>
</evidence>
<dbReference type="GO" id="GO:0007165">
    <property type="term" value="P:signal transduction"/>
    <property type="evidence" value="ECO:0007669"/>
    <property type="project" value="UniProtKB-KW"/>
</dbReference>
<dbReference type="PANTHER" id="PTHR43531">
    <property type="entry name" value="PROTEIN ICFG"/>
    <property type="match status" value="1"/>
</dbReference>
<dbReference type="PROSITE" id="PS50111">
    <property type="entry name" value="CHEMOTAXIS_TRANSDUC_2"/>
    <property type="match status" value="1"/>
</dbReference>
<dbReference type="PANTHER" id="PTHR43531:SF11">
    <property type="entry name" value="METHYL-ACCEPTING CHEMOTAXIS PROTEIN 3"/>
    <property type="match status" value="1"/>
</dbReference>
<dbReference type="PATRIC" id="fig|135826.4.peg.3108"/>
<dbReference type="GO" id="GO:0006935">
    <property type="term" value="P:chemotaxis"/>
    <property type="evidence" value="ECO:0007669"/>
    <property type="project" value="UniProtKB-KW"/>
</dbReference>
<keyword evidence="3" id="KW-0807">Transducer</keyword>
<organism evidence="6 7">
    <name type="scientific">Jeotgalibacillus alimentarius</name>
    <dbReference type="NCBI Taxonomy" id="135826"/>
    <lineage>
        <taxon>Bacteria</taxon>
        <taxon>Bacillati</taxon>
        <taxon>Bacillota</taxon>
        <taxon>Bacilli</taxon>
        <taxon>Bacillales</taxon>
        <taxon>Caryophanaceae</taxon>
        <taxon>Jeotgalibacillus</taxon>
    </lineage>
</organism>
<keyword evidence="4" id="KW-1133">Transmembrane helix</keyword>
<evidence type="ECO:0000313" key="6">
    <source>
        <dbReference type="EMBL" id="KIL43421.1"/>
    </source>
</evidence>
<dbReference type="EMBL" id="JXRQ01000029">
    <property type="protein sequence ID" value="KIL43421.1"/>
    <property type="molecule type" value="Genomic_DNA"/>
</dbReference>
<dbReference type="SUPFAM" id="SSF58104">
    <property type="entry name" value="Methyl-accepting chemotaxis protein (MCP) signaling domain"/>
    <property type="match status" value="1"/>
</dbReference>
<protein>
    <recommendedName>
        <fullName evidence="5">Methyl-accepting transducer domain-containing protein</fullName>
    </recommendedName>
</protein>
<dbReference type="RefSeq" id="WP_052474326.1">
    <property type="nucleotide sequence ID" value="NZ_JXRQ01000029.1"/>
</dbReference>
<sequence>MKSLNGNRLMLIFNLITILIGVIVWGVHEFFQLNQSAAQLLRSGGRNTSDQFVFFAIGSLMLITFIAAVVQYRKDENHMLFKLFVTLSLTLGSMFIIAAGDGWVEYHFSIFMVIALIAYFASVSMIILSTAIFAAHHLGGYFLYPVLLCGTTDYGFALLLIHAVFLVLTSAANIALVVNKNHHAKVHQEEKQESDRYFSQIISQLSDSVYAMQEVSSGVVAGSEQSQKVNHETASTLQNWQEDAESLYLQNQKGLQEIQNLNKISETLETQASEWKQQTSIAAEEVQNGQTLIANTAEKFRHVSELSGNMENELNQFESEFNRITGFTGMIKSITDQTNLLALNASIEAARAGESGKGFAVVAAEVRKLAGDSDRTADQIDEAVKEILTRMAHVKTAAGEERALITESEKDMLQTNEAFSQIQQTSMKIQQSIAGIIALSEQIASQESIIRSTLEHSIITAEKGNLLSEELASMSEEQLAAATDSLTLAKQLEEMTGGLEQLSKEIKAFTA</sequence>
<evidence type="ECO:0000256" key="3">
    <source>
        <dbReference type="PROSITE-ProRule" id="PRU00284"/>
    </source>
</evidence>
<reference evidence="6 7" key="1">
    <citation type="submission" date="2015-01" db="EMBL/GenBank/DDBJ databases">
        <title>Genome sequence of Jeotgalibacillus alimentarius.</title>
        <authorList>
            <person name="Goh K.M."/>
            <person name="Chan K.-G."/>
            <person name="Yaakop A.S."/>
            <person name="Ee R."/>
            <person name="Gan H.M."/>
            <person name="Chan C.S."/>
        </authorList>
    </citation>
    <scope>NUCLEOTIDE SEQUENCE [LARGE SCALE GENOMIC DNA]</scope>
    <source>
        <strain evidence="6 7">YKJ-13</strain>
    </source>
</reference>
<comment type="similarity">
    <text evidence="2">Belongs to the methyl-accepting chemotaxis (MCP) protein family.</text>
</comment>
<keyword evidence="4" id="KW-0812">Transmembrane</keyword>
<keyword evidence="1" id="KW-0145">Chemotaxis</keyword>
<dbReference type="InterPro" id="IPR004090">
    <property type="entry name" value="Chemotax_Me-accpt_rcpt"/>
</dbReference>
<evidence type="ECO:0000256" key="2">
    <source>
        <dbReference type="ARBA" id="ARBA00029447"/>
    </source>
</evidence>
<dbReference type="AlphaFoldDB" id="A0A0C2VFY3"/>
<dbReference type="STRING" id="135826.KP77_31270"/>
<dbReference type="Proteomes" id="UP000031950">
    <property type="component" value="Unassembled WGS sequence"/>
</dbReference>
<feature type="domain" description="Methyl-accepting transducer" evidence="5">
    <location>
        <begin position="222"/>
        <end position="472"/>
    </location>
</feature>
<dbReference type="SMART" id="SM00283">
    <property type="entry name" value="MA"/>
    <property type="match status" value="1"/>
</dbReference>
<accession>A0A0C2VFY3</accession>
<evidence type="ECO:0000256" key="4">
    <source>
        <dbReference type="SAM" id="Phobius"/>
    </source>
</evidence>
<evidence type="ECO:0000259" key="5">
    <source>
        <dbReference type="PROSITE" id="PS50111"/>
    </source>
</evidence>
<gene>
    <name evidence="6" type="ORF">KP77_31270</name>
</gene>
<dbReference type="GO" id="GO:0004888">
    <property type="term" value="F:transmembrane signaling receptor activity"/>
    <property type="evidence" value="ECO:0007669"/>
    <property type="project" value="InterPro"/>
</dbReference>
<keyword evidence="4" id="KW-0472">Membrane</keyword>
<feature type="transmembrane region" description="Helical" evidence="4">
    <location>
        <begin position="79"/>
        <end position="98"/>
    </location>
</feature>